<dbReference type="SMART" id="SM00304">
    <property type="entry name" value="HAMP"/>
    <property type="match status" value="1"/>
</dbReference>
<dbReference type="Gene3D" id="6.10.340.10">
    <property type="match status" value="1"/>
</dbReference>
<keyword evidence="5" id="KW-0597">Phosphoprotein</keyword>
<gene>
    <name evidence="15" type="ORF">ACFQ4B_33685</name>
</gene>
<feature type="domain" description="HAMP" evidence="14">
    <location>
        <begin position="85"/>
        <end position="134"/>
    </location>
</feature>
<keyword evidence="9" id="KW-0067">ATP-binding</keyword>
<comment type="subcellular location">
    <subcellularLocation>
        <location evidence="2">Cell membrane</location>
        <topology evidence="2">Multi-pass membrane protein</topology>
    </subcellularLocation>
</comment>
<dbReference type="Pfam" id="PF00512">
    <property type="entry name" value="HisKA"/>
    <property type="match status" value="1"/>
</dbReference>
<dbReference type="CDD" id="cd00082">
    <property type="entry name" value="HisKA"/>
    <property type="match status" value="1"/>
</dbReference>
<dbReference type="Pfam" id="PF00672">
    <property type="entry name" value="HAMP"/>
    <property type="match status" value="1"/>
</dbReference>
<organism evidence="15 16">
    <name type="scientific">Paenibacillus vulneris</name>
    <dbReference type="NCBI Taxonomy" id="1133364"/>
    <lineage>
        <taxon>Bacteria</taxon>
        <taxon>Bacillati</taxon>
        <taxon>Bacillota</taxon>
        <taxon>Bacilli</taxon>
        <taxon>Bacillales</taxon>
        <taxon>Paenibacillaceae</taxon>
        <taxon>Paenibacillus</taxon>
    </lineage>
</organism>
<dbReference type="CDD" id="cd06225">
    <property type="entry name" value="HAMP"/>
    <property type="match status" value="1"/>
</dbReference>
<dbReference type="PANTHER" id="PTHR43711">
    <property type="entry name" value="TWO-COMPONENT HISTIDINE KINASE"/>
    <property type="match status" value="1"/>
</dbReference>
<dbReference type="PROSITE" id="PS50885">
    <property type="entry name" value="HAMP"/>
    <property type="match status" value="1"/>
</dbReference>
<dbReference type="Proteomes" id="UP001597180">
    <property type="component" value="Unassembled WGS sequence"/>
</dbReference>
<dbReference type="InterPro" id="IPR003660">
    <property type="entry name" value="HAMP_dom"/>
</dbReference>
<evidence type="ECO:0000256" key="3">
    <source>
        <dbReference type="ARBA" id="ARBA00012438"/>
    </source>
</evidence>
<evidence type="ECO:0000256" key="8">
    <source>
        <dbReference type="ARBA" id="ARBA00022777"/>
    </source>
</evidence>
<dbReference type="Gene3D" id="1.10.287.130">
    <property type="match status" value="1"/>
</dbReference>
<evidence type="ECO:0000256" key="12">
    <source>
        <dbReference type="SAM" id="Phobius"/>
    </source>
</evidence>
<keyword evidence="7" id="KW-0547">Nucleotide-binding</keyword>
<dbReference type="CDD" id="cd00075">
    <property type="entry name" value="HATPase"/>
    <property type="match status" value="1"/>
</dbReference>
<feature type="transmembrane region" description="Helical" evidence="12">
    <location>
        <begin position="61"/>
        <end position="80"/>
    </location>
</feature>
<dbReference type="InterPro" id="IPR004358">
    <property type="entry name" value="Sig_transdc_His_kin-like_C"/>
</dbReference>
<name>A0ABW3UVT3_9BACL</name>
<comment type="caution">
    <text evidence="15">The sequence shown here is derived from an EMBL/GenBank/DDBJ whole genome shotgun (WGS) entry which is preliminary data.</text>
</comment>
<evidence type="ECO:0000256" key="6">
    <source>
        <dbReference type="ARBA" id="ARBA00022679"/>
    </source>
</evidence>
<evidence type="ECO:0000259" key="13">
    <source>
        <dbReference type="PROSITE" id="PS50109"/>
    </source>
</evidence>
<keyword evidence="8 15" id="KW-0418">Kinase</keyword>
<dbReference type="SUPFAM" id="SSF158472">
    <property type="entry name" value="HAMP domain-like"/>
    <property type="match status" value="1"/>
</dbReference>
<keyword evidence="4" id="KW-1003">Cell membrane</keyword>
<keyword evidence="12" id="KW-1133">Transmembrane helix</keyword>
<evidence type="ECO:0000313" key="16">
    <source>
        <dbReference type="Proteomes" id="UP001597180"/>
    </source>
</evidence>
<dbReference type="InterPro" id="IPR036890">
    <property type="entry name" value="HATPase_C_sf"/>
</dbReference>
<reference evidence="16" key="1">
    <citation type="journal article" date="2019" name="Int. J. Syst. Evol. Microbiol.">
        <title>The Global Catalogue of Microorganisms (GCM) 10K type strain sequencing project: providing services to taxonomists for standard genome sequencing and annotation.</title>
        <authorList>
            <consortium name="The Broad Institute Genomics Platform"/>
            <consortium name="The Broad Institute Genome Sequencing Center for Infectious Disease"/>
            <person name="Wu L."/>
            <person name="Ma J."/>
        </authorList>
    </citation>
    <scope>NUCLEOTIDE SEQUENCE [LARGE SCALE GENOMIC DNA]</scope>
    <source>
        <strain evidence="16">CCUG 53270</strain>
    </source>
</reference>
<evidence type="ECO:0000256" key="7">
    <source>
        <dbReference type="ARBA" id="ARBA00022741"/>
    </source>
</evidence>
<dbReference type="PRINTS" id="PR00344">
    <property type="entry name" value="BCTRLSENSOR"/>
</dbReference>
<dbReference type="SMART" id="SM00387">
    <property type="entry name" value="HATPase_c"/>
    <property type="match status" value="1"/>
</dbReference>
<evidence type="ECO:0000256" key="5">
    <source>
        <dbReference type="ARBA" id="ARBA00022553"/>
    </source>
</evidence>
<dbReference type="SMART" id="SM00388">
    <property type="entry name" value="HisKA"/>
    <property type="match status" value="1"/>
</dbReference>
<keyword evidence="10" id="KW-0902">Two-component regulatory system</keyword>
<protein>
    <recommendedName>
        <fullName evidence="3">histidine kinase</fullName>
        <ecNumber evidence="3">2.7.13.3</ecNumber>
    </recommendedName>
</protein>
<evidence type="ECO:0000256" key="2">
    <source>
        <dbReference type="ARBA" id="ARBA00004651"/>
    </source>
</evidence>
<dbReference type="SUPFAM" id="SSF55874">
    <property type="entry name" value="ATPase domain of HSP90 chaperone/DNA topoisomerase II/histidine kinase"/>
    <property type="match status" value="1"/>
</dbReference>
<feature type="domain" description="Histidine kinase" evidence="13">
    <location>
        <begin position="142"/>
        <end position="354"/>
    </location>
</feature>
<feature type="transmembrane region" description="Helical" evidence="12">
    <location>
        <begin position="12"/>
        <end position="41"/>
    </location>
</feature>
<dbReference type="Gene3D" id="3.30.565.10">
    <property type="entry name" value="Histidine kinase-like ATPase, C-terminal domain"/>
    <property type="match status" value="1"/>
</dbReference>
<proteinExistence type="predicted"/>
<dbReference type="RefSeq" id="WP_345584921.1">
    <property type="nucleotide sequence ID" value="NZ_BAABJG010000001.1"/>
</dbReference>
<keyword evidence="6" id="KW-0808">Transferase</keyword>
<dbReference type="EC" id="2.7.13.3" evidence="3"/>
<dbReference type="InterPro" id="IPR050736">
    <property type="entry name" value="Sensor_HK_Regulatory"/>
</dbReference>
<evidence type="ECO:0000313" key="15">
    <source>
        <dbReference type="EMBL" id="MFD1225042.1"/>
    </source>
</evidence>
<dbReference type="InterPro" id="IPR003594">
    <property type="entry name" value="HATPase_dom"/>
</dbReference>
<dbReference type="PANTHER" id="PTHR43711:SF1">
    <property type="entry name" value="HISTIDINE KINASE 1"/>
    <property type="match status" value="1"/>
</dbReference>
<evidence type="ECO:0000259" key="14">
    <source>
        <dbReference type="PROSITE" id="PS50885"/>
    </source>
</evidence>
<evidence type="ECO:0000256" key="9">
    <source>
        <dbReference type="ARBA" id="ARBA00022840"/>
    </source>
</evidence>
<evidence type="ECO:0000256" key="4">
    <source>
        <dbReference type="ARBA" id="ARBA00022475"/>
    </source>
</evidence>
<dbReference type="PROSITE" id="PS50109">
    <property type="entry name" value="HIS_KIN"/>
    <property type="match status" value="1"/>
</dbReference>
<dbReference type="EMBL" id="JBHTLU010000055">
    <property type="protein sequence ID" value="MFD1225042.1"/>
    <property type="molecule type" value="Genomic_DNA"/>
</dbReference>
<evidence type="ECO:0000256" key="10">
    <source>
        <dbReference type="ARBA" id="ARBA00023012"/>
    </source>
</evidence>
<accession>A0ABW3UVT3</accession>
<keyword evidence="11 12" id="KW-0472">Membrane</keyword>
<evidence type="ECO:0000256" key="1">
    <source>
        <dbReference type="ARBA" id="ARBA00000085"/>
    </source>
</evidence>
<dbReference type="InterPro" id="IPR036097">
    <property type="entry name" value="HisK_dim/P_sf"/>
</dbReference>
<dbReference type="InterPro" id="IPR003661">
    <property type="entry name" value="HisK_dim/P_dom"/>
</dbReference>
<sequence>MVKKLRKKDKNYFNGIGLTIVFTFIVFLILIISIFIAFLIIIALDYFGIYKPAPNSGEGWVISYFVTVSVTVSLLASFFFSRIPLAPIRQVIFAAEELAKGNFNVRIHLRGPKELRNLNRSFNHMAEELGSLEMLRTDFVNNFSHEFKTPIVSLRGFAKLLKRQNLSTEEREEYLDIIISESERLAELATNVLNLSKIENHTILTEKELFNVTEQIRHAVVLMDQKWAEKNINYQFDSTEVMIHANEELLSQVWINLLDNAVKFSPQDSEIHIQIFDTAGQVFVLICDKGPGIPLEKQKYVFDKFYQGDESHSTSGFGLGLSISQKVVNLHGGTIRVAKSDASGTVFEVALPLN</sequence>
<dbReference type="SUPFAM" id="SSF47384">
    <property type="entry name" value="Homodimeric domain of signal transducing histidine kinase"/>
    <property type="match status" value="1"/>
</dbReference>
<dbReference type="InterPro" id="IPR005467">
    <property type="entry name" value="His_kinase_dom"/>
</dbReference>
<dbReference type="GO" id="GO:0016301">
    <property type="term" value="F:kinase activity"/>
    <property type="evidence" value="ECO:0007669"/>
    <property type="project" value="UniProtKB-KW"/>
</dbReference>
<dbReference type="Pfam" id="PF02518">
    <property type="entry name" value="HATPase_c"/>
    <property type="match status" value="1"/>
</dbReference>
<evidence type="ECO:0000256" key="11">
    <source>
        <dbReference type="ARBA" id="ARBA00023136"/>
    </source>
</evidence>
<keyword evidence="16" id="KW-1185">Reference proteome</keyword>
<keyword evidence="12" id="KW-0812">Transmembrane</keyword>
<comment type="catalytic activity">
    <reaction evidence="1">
        <text>ATP + protein L-histidine = ADP + protein N-phospho-L-histidine.</text>
        <dbReference type="EC" id="2.7.13.3"/>
    </reaction>
</comment>